<evidence type="ECO:0000259" key="5">
    <source>
        <dbReference type="PROSITE" id="PS01124"/>
    </source>
</evidence>
<dbReference type="InterPro" id="IPR053142">
    <property type="entry name" value="PchR_regulatory_protein"/>
</dbReference>
<keyword evidence="7" id="KW-1185">Reference proteome</keyword>
<feature type="transmembrane region" description="Helical" evidence="4">
    <location>
        <begin position="406"/>
        <end position="425"/>
    </location>
</feature>
<comment type="caution">
    <text evidence="6">The sequence shown here is derived from an EMBL/GenBank/DDBJ whole genome shotgun (WGS) entry which is preliminary data.</text>
</comment>
<keyword evidence="1" id="KW-0805">Transcription regulation</keyword>
<dbReference type="SMART" id="SM00342">
    <property type="entry name" value="HTH_ARAC"/>
    <property type="match status" value="1"/>
</dbReference>
<evidence type="ECO:0000256" key="4">
    <source>
        <dbReference type="SAM" id="Phobius"/>
    </source>
</evidence>
<keyword evidence="3" id="KW-0175">Coiled coil</keyword>
<evidence type="ECO:0000256" key="3">
    <source>
        <dbReference type="SAM" id="Coils"/>
    </source>
</evidence>
<sequence>MKNSKNLSLILLFFFYSLILISQANHQINDYKESETFRKMSEFKNTNLDSLLFYSDKGELSSNPCEKLIALIAKAYYHYRKNEIEKCKKVIDKTIQKVDSLLNINPKNICFTKIKLSTLNRLFWIHKNSEEYQKAYKNLLSMSDFLDNVKNKNFDGFDYFVNIENSKALIKKDLNQEEEAKSILIKIIKKVDQKINRENDFYDQQNLTHVKANTLYLLGQTYMALNKKTKKEYLLDSASICFEKAYNSAKKIIPPHPDSKLIYQFRKADILITKKEYKEALKLIDSLILPKNMDDIDYESEIYFYKTLIFNGLNKYDSIIYSAKKSLENNNLKGSRLITIYDILSNEYNRINELDSAIKYSKLTLKEFNFSKENKQRTYQLLYDNDLEKITELNNTIIEKEKKKNLTTTILYTLILVIISSFFLFKRKKYKKEISQKSDELEITIVNAKKDLEKEKSQSNKTIEKSKVNYNIEAQLEKKILDQLKQVEVNQAYLKHDFSINTIAEKVNTNSTYVSFVYNKHYDVPFKQYYTQKKIEYAVDLIKNKEYYKKYSIEGLANIVGYTNASAFSRAFKKYMNISPSEYIKNLSK</sequence>
<dbReference type="SUPFAM" id="SSF46689">
    <property type="entry name" value="Homeodomain-like"/>
    <property type="match status" value="1"/>
</dbReference>
<gene>
    <name evidence="6" type="ORF">EV195_102344</name>
</gene>
<dbReference type="InterPro" id="IPR011990">
    <property type="entry name" value="TPR-like_helical_dom_sf"/>
</dbReference>
<dbReference type="Gene3D" id="1.10.10.60">
    <property type="entry name" value="Homeodomain-like"/>
    <property type="match status" value="2"/>
</dbReference>
<proteinExistence type="predicted"/>
<keyword evidence="4" id="KW-1133">Transmembrane helix</keyword>
<feature type="coiled-coil region" evidence="3">
    <location>
        <begin position="431"/>
        <end position="469"/>
    </location>
</feature>
<evidence type="ECO:0000313" key="7">
    <source>
        <dbReference type="Proteomes" id="UP000294564"/>
    </source>
</evidence>
<keyword evidence="4" id="KW-0472">Membrane</keyword>
<accession>A0A4R2NY49</accession>
<feature type="domain" description="HTH araC/xylS-type" evidence="5">
    <location>
        <begin position="484"/>
        <end position="586"/>
    </location>
</feature>
<evidence type="ECO:0000256" key="2">
    <source>
        <dbReference type="ARBA" id="ARBA00023163"/>
    </source>
</evidence>
<dbReference type="OrthoDB" id="5295174at2"/>
<dbReference type="PROSITE" id="PS01124">
    <property type="entry name" value="HTH_ARAC_FAMILY_2"/>
    <property type="match status" value="1"/>
</dbReference>
<keyword evidence="6" id="KW-0238">DNA-binding</keyword>
<protein>
    <submittedName>
        <fullName evidence="6">AraC-like DNA-binding protein</fullName>
    </submittedName>
</protein>
<organism evidence="6 7">
    <name type="scientific">Tenacibaculum skagerrakense</name>
    <dbReference type="NCBI Taxonomy" id="186571"/>
    <lineage>
        <taxon>Bacteria</taxon>
        <taxon>Pseudomonadati</taxon>
        <taxon>Bacteroidota</taxon>
        <taxon>Flavobacteriia</taxon>
        <taxon>Flavobacteriales</taxon>
        <taxon>Flavobacteriaceae</taxon>
        <taxon>Tenacibaculum</taxon>
    </lineage>
</organism>
<keyword evidence="4" id="KW-0812">Transmembrane</keyword>
<evidence type="ECO:0000256" key="1">
    <source>
        <dbReference type="ARBA" id="ARBA00023015"/>
    </source>
</evidence>
<dbReference type="PANTHER" id="PTHR47893">
    <property type="entry name" value="REGULATORY PROTEIN PCHR"/>
    <property type="match status" value="1"/>
</dbReference>
<dbReference type="GO" id="GO:0003700">
    <property type="term" value="F:DNA-binding transcription factor activity"/>
    <property type="evidence" value="ECO:0007669"/>
    <property type="project" value="InterPro"/>
</dbReference>
<reference evidence="6 7" key="1">
    <citation type="submission" date="2019-03" db="EMBL/GenBank/DDBJ databases">
        <title>Genomic Encyclopedia of Type Strains, Phase IV (KMG-IV): sequencing the most valuable type-strain genomes for metagenomic binning, comparative biology and taxonomic classification.</title>
        <authorList>
            <person name="Goeker M."/>
        </authorList>
    </citation>
    <scope>NUCLEOTIDE SEQUENCE [LARGE SCALE GENOMIC DNA]</scope>
    <source>
        <strain evidence="6 7">DSM 14836</strain>
    </source>
</reference>
<dbReference type="SUPFAM" id="SSF48452">
    <property type="entry name" value="TPR-like"/>
    <property type="match status" value="1"/>
</dbReference>
<dbReference type="GO" id="GO:0043565">
    <property type="term" value="F:sequence-specific DNA binding"/>
    <property type="evidence" value="ECO:0007669"/>
    <property type="project" value="InterPro"/>
</dbReference>
<dbReference type="RefSeq" id="WP_132793919.1">
    <property type="nucleotide sequence ID" value="NZ_SLXM01000002.1"/>
</dbReference>
<dbReference type="Pfam" id="PF12833">
    <property type="entry name" value="HTH_18"/>
    <property type="match status" value="1"/>
</dbReference>
<name>A0A4R2NY49_9FLAO</name>
<dbReference type="EMBL" id="SLXM01000002">
    <property type="protein sequence ID" value="TCP27002.1"/>
    <property type="molecule type" value="Genomic_DNA"/>
</dbReference>
<dbReference type="AlphaFoldDB" id="A0A4R2NY49"/>
<dbReference type="Proteomes" id="UP000294564">
    <property type="component" value="Unassembled WGS sequence"/>
</dbReference>
<dbReference type="InterPro" id="IPR009057">
    <property type="entry name" value="Homeodomain-like_sf"/>
</dbReference>
<keyword evidence="2" id="KW-0804">Transcription</keyword>
<dbReference type="PANTHER" id="PTHR47893:SF1">
    <property type="entry name" value="REGULATORY PROTEIN PCHR"/>
    <property type="match status" value="1"/>
</dbReference>
<dbReference type="InterPro" id="IPR018060">
    <property type="entry name" value="HTH_AraC"/>
</dbReference>
<evidence type="ECO:0000313" key="6">
    <source>
        <dbReference type="EMBL" id="TCP27002.1"/>
    </source>
</evidence>